<reference evidence="5 6" key="1">
    <citation type="submission" date="2016-04" db="EMBL/GenBank/DDBJ databases">
        <title>Genome analyses suggest a sexual origin of heterokaryosis in a supposedly ancient asexual fungus.</title>
        <authorList>
            <person name="Ropars J."/>
            <person name="Sedzielewska K."/>
            <person name="Noel J."/>
            <person name="Charron P."/>
            <person name="Farinelli L."/>
            <person name="Marton T."/>
            <person name="Kruger M."/>
            <person name="Pelin A."/>
            <person name="Brachmann A."/>
            <person name="Corradi N."/>
        </authorList>
    </citation>
    <scope>NUCLEOTIDE SEQUENCE [LARGE SCALE GENOMIC DNA]</scope>
    <source>
        <strain evidence="5 6">C2</strain>
    </source>
</reference>
<dbReference type="Pfam" id="PF04500">
    <property type="entry name" value="FLYWCH"/>
    <property type="match status" value="1"/>
</dbReference>
<keyword evidence="2" id="KW-0863">Zinc-finger</keyword>
<keyword evidence="3" id="KW-0862">Zinc</keyword>
<dbReference type="Proteomes" id="UP000233469">
    <property type="component" value="Unassembled WGS sequence"/>
</dbReference>
<organism evidence="5 6">
    <name type="scientific">Rhizophagus irregularis</name>
    <dbReference type="NCBI Taxonomy" id="588596"/>
    <lineage>
        <taxon>Eukaryota</taxon>
        <taxon>Fungi</taxon>
        <taxon>Fungi incertae sedis</taxon>
        <taxon>Mucoromycota</taxon>
        <taxon>Glomeromycotina</taxon>
        <taxon>Glomeromycetes</taxon>
        <taxon>Glomerales</taxon>
        <taxon>Glomeraceae</taxon>
        <taxon>Rhizophagus</taxon>
    </lineage>
</organism>
<comment type="caution">
    <text evidence="5">The sequence shown here is derived from an EMBL/GenBank/DDBJ whole genome shotgun (WGS) entry which is preliminary data.</text>
</comment>
<dbReference type="InterPro" id="IPR007588">
    <property type="entry name" value="Znf_FLYWCH"/>
</dbReference>
<dbReference type="VEuPathDB" id="FungiDB:FUN_006614"/>
<accession>A0A2N1MFL5</accession>
<evidence type="ECO:0000313" key="5">
    <source>
        <dbReference type="EMBL" id="PKK60414.1"/>
    </source>
</evidence>
<keyword evidence="1" id="KW-0479">Metal-binding</keyword>
<dbReference type="Gene3D" id="2.20.25.240">
    <property type="match status" value="1"/>
</dbReference>
<reference evidence="5 6" key="2">
    <citation type="submission" date="2017-10" db="EMBL/GenBank/DDBJ databases">
        <title>Extensive intraspecific genome diversity in a model arbuscular mycorrhizal fungus.</title>
        <authorList>
            <person name="Chen E.C.H."/>
            <person name="Morin E."/>
            <person name="Baudet D."/>
            <person name="Noel J."/>
            <person name="Ndikumana S."/>
            <person name="Charron P."/>
            <person name="St-Onge C."/>
            <person name="Giorgi J."/>
            <person name="Grigoriev I.V."/>
            <person name="Roux C."/>
            <person name="Martin F.M."/>
            <person name="Corradi N."/>
        </authorList>
    </citation>
    <scope>NUCLEOTIDE SEQUENCE [LARGE SCALE GENOMIC DNA]</scope>
    <source>
        <strain evidence="5 6">C2</strain>
    </source>
</reference>
<evidence type="ECO:0000256" key="1">
    <source>
        <dbReference type="ARBA" id="ARBA00022723"/>
    </source>
</evidence>
<dbReference type="EMBL" id="LLXL01002596">
    <property type="protein sequence ID" value="PKK60414.1"/>
    <property type="molecule type" value="Genomic_DNA"/>
</dbReference>
<proteinExistence type="predicted"/>
<dbReference type="GO" id="GO:0008270">
    <property type="term" value="F:zinc ion binding"/>
    <property type="evidence" value="ECO:0007669"/>
    <property type="project" value="UniProtKB-KW"/>
</dbReference>
<protein>
    <recommendedName>
        <fullName evidence="4">FLYWCH-type domain-containing protein</fullName>
    </recommendedName>
</protein>
<dbReference type="VEuPathDB" id="FungiDB:RhiirFUN_011310"/>
<evidence type="ECO:0000256" key="2">
    <source>
        <dbReference type="ARBA" id="ARBA00022771"/>
    </source>
</evidence>
<evidence type="ECO:0000256" key="3">
    <source>
        <dbReference type="ARBA" id="ARBA00022833"/>
    </source>
</evidence>
<dbReference type="AlphaFoldDB" id="A0A2N1MFL5"/>
<dbReference type="VEuPathDB" id="FungiDB:RhiirA1_517164"/>
<feature type="domain" description="FLYWCH-type" evidence="4">
    <location>
        <begin position="8"/>
        <end position="59"/>
    </location>
</feature>
<gene>
    <name evidence="5" type="ORF">RhiirC2_793342</name>
</gene>
<evidence type="ECO:0000313" key="6">
    <source>
        <dbReference type="Proteomes" id="UP000233469"/>
    </source>
</evidence>
<name>A0A2N1MFL5_9GLOM</name>
<evidence type="ECO:0000259" key="4">
    <source>
        <dbReference type="Pfam" id="PF04500"/>
    </source>
</evidence>
<sequence>MDICEIIPSIRNKHKINVHGFIMVKDKNRNYMYYWYCEKRDMLNCKGRATTILTEDQHHLRSQQLNDNPVQVIQSIVAGTSQDVYLYLPSQPQSLDQLIIPKNMRKTLNGSDFLIKDLTVGEKKVLIFTTTSNIKYLAQSNFWLTDGTFKTVSTIFRALFQELINFSYEHDVDLQPQFIITDFEITVINAIREFQGVQNKSCHFHLSQNIYRKVQELSLTVQYGTDETFSLLIHYIPALAFLPHNNIPSAFDELRAIIPEEANSIMELFEIYYICVTNNIEYTFPRIQNIIEAWHRRWNTLIEGDTYDLKRRKILKHNEQWSIAFRKTRQYINQFIREENKMIWKEDIDEFYIGDSRFKYNTKIVKTDN</sequence>